<protein>
    <submittedName>
        <fullName evidence="12">Type II secretion system protein N</fullName>
    </submittedName>
</protein>
<dbReference type="EMBL" id="JBHRYA010000009">
    <property type="protein sequence ID" value="MFC3717295.1"/>
    <property type="molecule type" value="Genomic_DNA"/>
</dbReference>
<organism evidence="12 13">
    <name type="scientific">Luteimonas soli</name>
    <dbReference type="NCBI Taxonomy" id="1648966"/>
    <lineage>
        <taxon>Bacteria</taxon>
        <taxon>Pseudomonadati</taxon>
        <taxon>Pseudomonadota</taxon>
        <taxon>Gammaproteobacteria</taxon>
        <taxon>Lysobacterales</taxon>
        <taxon>Lysobacteraceae</taxon>
        <taxon>Luteimonas</taxon>
    </lineage>
</organism>
<evidence type="ECO:0000313" key="12">
    <source>
        <dbReference type="EMBL" id="MFC3717295.1"/>
    </source>
</evidence>
<evidence type="ECO:0000256" key="9">
    <source>
        <dbReference type="SAM" id="MobiDB-lite"/>
    </source>
</evidence>
<keyword evidence="2" id="KW-0813">Transport</keyword>
<evidence type="ECO:0000256" key="6">
    <source>
        <dbReference type="ARBA" id="ARBA00022927"/>
    </source>
</evidence>
<feature type="compositionally biased region" description="Polar residues" evidence="9">
    <location>
        <begin position="184"/>
        <end position="195"/>
    </location>
</feature>
<name>A0ABV7XME0_9GAMM</name>
<dbReference type="Pfam" id="PF17820">
    <property type="entry name" value="PDZ_6"/>
    <property type="match status" value="1"/>
</dbReference>
<dbReference type="InterPro" id="IPR024961">
    <property type="entry name" value="T2SS_GspC_N"/>
</dbReference>
<feature type="region of interest" description="Disordered" evidence="9">
    <location>
        <begin position="143"/>
        <end position="215"/>
    </location>
</feature>
<keyword evidence="7" id="KW-1133">Transmembrane helix</keyword>
<keyword evidence="6" id="KW-0653">Protein transport</keyword>
<keyword evidence="4" id="KW-0997">Cell inner membrane</keyword>
<keyword evidence="13" id="KW-1185">Reference proteome</keyword>
<dbReference type="Pfam" id="PF11356">
    <property type="entry name" value="T2SSC"/>
    <property type="match status" value="1"/>
</dbReference>
<evidence type="ECO:0000256" key="8">
    <source>
        <dbReference type="ARBA" id="ARBA00023136"/>
    </source>
</evidence>
<keyword evidence="3" id="KW-1003">Cell membrane</keyword>
<evidence type="ECO:0000313" key="13">
    <source>
        <dbReference type="Proteomes" id="UP001595705"/>
    </source>
</evidence>
<evidence type="ECO:0000256" key="5">
    <source>
        <dbReference type="ARBA" id="ARBA00022692"/>
    </source>
</evidence>
<comment type="subcellular location">
    <subcellularLocation>
        <location evidence="1">Cell inner membrane</location>
    </subcellularLocation>
</comment>
<keyword evidence="8" id="KW-0472">Membrane</keyword>
<feature type="domain" description="Type II secretion system protein GspC N-terminal" evidence="10">
    <location>
        <begin position="27"/>
        <end position="147"/>
    </location>
</feature>
<evidence type="ECO:0000256" key="1">
    <source>
        <dbReference type="ARBA" id="ARBA00004533"/>
    </source>
</evidence>
<dbReference type="RefSeq" id="WP_386745119.1">
    <property type="nucleotide sequence ID" value="NZ_JBHRYA010000009.1"/>
</dbReference>
<evidence type="ECO:0000259" key="10">
    <source>
        <dbReference type="Pfam" id="PF11356"/>
    </source>
</evidence>
<evidence type="ECO:0000256" key="7">
    <source>
        <dbReference type="ARBA" id="ARBA00022989"/>
    </source>
</evidence>
<dbReference type="SUPFAM" id="SSF50156">
    <property type="entry name" value="PDZ domain-like"/>
    <property type="match status" value="1"/>
</dbReference>
<accession>A0ABV7XME0</accession>
<sequence>MNVRTLSFERDRLADWRHWLPPALEVVLVVLLAAQAARLLWMLLVPVAPIGVAAATVPLQASAPSLPLVDLFFRSASHAASPGSGEALGYSLHGVRTDGTGGSAILEKDGRQTSYAVGREIAPGIRLEAVGADHAVLVSGSERHRLELPRHSTARTAPGPAARSSRSRVKPVAPAPASTPGPANASSSKTATVNPSSSSAAAAQQEDGYAIPPGEGNPLLRLAGLQPGDVVLSVNGRAVDPARLGDLKQALAGQPQATIRYRRGGTTHTTTVKAPQ</sequence>
<feature type="domain" description="PDZ" evidence="11">
    <location>
        <begin position="222"/>
        <end position="258"/>
    </location>
</feature>
<dbReference type="InterPro" id="IPR041489">
    <property type="entry name" value="PDZ_6"/>
</dbReference>
<keyword evidence="5" id="KW-0812">Transmembrane</keyword>
<evidence type="ECO:0000259" key="11">
    <source>
        <dbReference type="Pfam" id="PF17820"/>
    </source>
</evidence>
<evidence type="ECO:0000256" key="3">
    <source>
        <dbReference type="ARBA" id="ARBA00022475"/>
    </source>
</evidence>
<comment type="caution">
    <text evidence="12">The sequence shown here is derived from an EMBL/GenBank/DDBJ whole genome shotgun (WGS) entry which is preliminary data.</text>
</comment>
<reference evidence="13" key="1">
    <citation type="journal article" date="2019" name="Int. J. Syst. Evol. Microbiol.">
        <title>The Global Catalogue of Microorganisms (GCM) 10K type strain sequencing project: providing services to taxonomists for standard genome sequencing and annotation.</title>
        <authorList>
            <consortium name="The Broad Institute Genomics Platform"/>
            <consortium name="The Broad Institute Genome Sequencing Center for Infectious Disease"/>
            <person name="Wu L."/>
            <person name="Ma J."/>
        </authorList>
    </citation>
    <scope>NUCLEOTIDE SEQUENCE [LARGE SCALE GENOMIC DNA]</scope>
    <source>
        <strain evidence="13">KCTC 42441</strain>
    </source>
</reference>
<dbReference type="Proteomes" id="UP001595705">
    <property type="component" value="Unassembled WGS sequence"/>
</dbReference>
<gene>
    <name evidence="12" type="ORF">ACFONC_14180</name>
</gene>
<dbReference type="Gene3D" id="2.30.30.830">
    <property type="match status" value="1"/>
</dbReference>
<dbReference type="Gene3D" id="2.30.42.10">
    <property type="match status" value="1"/>
</dbReference>
<evidence type="ECO:0000256" key="4">
    <source>
        <dbReference type="ARBA" id="ARBA00022519"/>
    </source>
</evidence>
<proteinExistence type="predicted"/>
<evidence type="ECO:0000256" key="2">
    <source>
        <dbReference type="ARBA" id="ARBA00022448"/>
    </source>
</evidence>
<dbReference type="InterPro" id="IPR036034">
    <property type="entry name" value="PDZ_sf"/>
</dbReference>